<evidence type="ECO:0000313" key="3">
    <source>
        <dbReference type="EMBL" id="WLF44421.1"/>
    </source>
</evidence>
<dbReference type="EMBL" id="CP009111">
    <property type="protein sequence ID" value="ANS28792.1"/>
    <property type="molecule type" value="Genomic_DNA"/>
</dbReference>
<dbReference type="PATRIC" id="fig|37919.13.peg.4316"/>
<name>A0A1B1K840_RHOOP</name>
<evidence type="ECO:0000313" key="2">
    <source>
        <dbReference type="EMBL" id="MCZ4588297.1"/>
    </source>
</evidence>
<dbReference type="AlphaFoldDB" id="A0A1B1K840"/>
<dbReference type="EMBL" id="JAPWIS010000021">
    <property type="protein sequence ID" value="MCZ4588297.1"/>
    <property type="molecule type" value="Genomic_DNA"/>
</dbReference>
<evidence type="ECO:0000313" key="4">
    <source>
        <dbReference type="Proteomes" id="UP000186108"/>
    </source>
</evidence>
<reference evidence="1 4" key="1">
    <citation type="submission" date="2014-07" db="EMBL/GenBank/DDBJ databases">
        <authorList>
            <person name="Zhang J.E."/>
            <person name="Yang H."/>
            <person name="Guo J."/>
            <person name="Deng Z."/>
            <person name="Luo H."/>
            <person name="Luo M."/>
            <person name="Zhao B."/>
        </authorList>
    </citation>
    <scope>NUCLEOTIDE SEQUENCE [LARGE SCALE GENOMIC DNA]</scope>
    <source>
        <strain evidence="1 4">1CP</strain>
    </source>
</reference>
<proteinExistence type="predicted"/>
<dbReference type="Proteomes" id="UP001066327">
    <property type="component" value="Unassembled WGS sequence"/>
</dbReference>
<evidence type="ECO:0000313" key="1">
    <source>
        <dbReference type="EMBL" id="ANS28792.1"/>
    </source>
</evidence>
<dbReference type="RefSeq" id="WP_155772999.1">
    <property type="nucleotide sequence ID" value="NZ_CP009111.1"/>
</dbReference>
<dbReference type="EMBL" id="CP130953">
    <property type="protein sequence ID" value="WLF44421.1"/>
    <property type="molecule type" value="Genomic_DNA"/>
</dbReference>
<evidence type="ECO:0008006" key="6">
    <source>
        <dbReference type="Google" id="ProtNLM"/>
    </source>
</evidence>
<organism evidence="1 4">
    <name type="scientific">Rhodococcus opacus</name>
    <name type="common">Nocardia opaca</name>
    <dbReference type="NCBI Taxonomy" id="37919"/>
    <lineage>
        <taxon>Bacteria</taxon>
        <taxon>Bacillati</taxon>
        <taxon>Actinomycetota</taxon>
        <taxon>Actinomycetes</taxon>
        <taxon>Mycobacteriales</taxon>
        <taxon>Nocardiaceae</taxon>
        <taxon>Rhodococcus</taxon>
    </lineage>
</organism>
<dbReference type="Proteomes" id="UP001231166">
    <property type="component" value="Chromosome"/>
</dbReference>
<gene>
    <name evidence="2" type="ORF">O4328_32300</name>
    <name evidence="3" type="ORF">Q5707_20860</name>
    <name evidence="1" type="ORF">R1CP_20560</name>
</gene>
<sequence>MYSKRAVQALTEPDSWDDRLDAEFDQCWTSADFAERQLARAENRVPKFVGK</sequence>
<accession>A0A1B1K840</accession>
<evidence type="ECO:0000313" key="5">
    <source>
        <dbReference type="Proteomes" id="UP001066327"/>
    </source>
</evidence>
<dbReference type="Proteomes" id="UP000186108">
    <property type="component" value="Chromosome"/>
</dbReference>
<protein>
    <recommendedName>
        <fullName evidence="6">Enoyl-CoA hydratase</fullName>
    </recommendedName>
</protein>
<keyword evidence="5" id="KW-1185">Reference proteome</keyword>
<reference evidence="3" key="3">
    <citation type="submission" date="2023-07" db="EMBL/GenBank/DDBJ databases">
        <title>Genomic analysis of Rhodococcus opacus VOC-14 with glycol ethers degradation activity.</title>
        <authorList>
            <person name="Narkevich D.A."/>
            <person name="Hlushen A.M."/>
            <person name="Akhremchuk A.E."/>
            <person name="Sikolenko M.A."/>
            <person name="Valentovich L.N."/>
        </authorList>
    </citation>
    <scope>NUCLEOTIDE SEQUENCE</scope>
    <source>
        <strain evidence="3">VOC-14</strain>
    </source>
</reference>
<reference evidence="2" key="2">
    <citation type="submission" date="2022-12" db="EMBL/GenBank/DDBJ databases">
        <authorList>
            <person name="Krivoruchko A.V."/>
            <person name="Elkin A."/>
        </authorList>
    </citation>
    <scope>NUCLEOTIDE SEQUENCE</scope>
    <source>
        <strain evidence="2">IEGM 249</strain>
    </source>
</reference>